<dbReference type="Proteomes" id="UP001224890">
    <property type="component" value="Unassembled WGS sequence"/>
</dbReference>
<accession>A0AAJ0EVE1</accession>
<dbReference type="AlphaFoldDB" id="A0AAJ0EVE1"/>
<evidence type="ECO:0000256" key="1">
    <source>
        <dbReference type="SAM" id="MobiDB-lite"/>
    </source>
</evidence>
<keyword evidence="3" id="KW-1185">Reference proteome</keyword>
<proteinExistence type="predicted"/>
<evidence type="ECO:0000313" key="2">
    <source>
        <dbReference type="EMBL" id="KAK1675233.1"/>
    </source>
</evidence>
<feature type="region of interest" description="Disordered" evidence="1">
    <location>
        <begin position="38"/>
        <end position="66"/>
    </location>
</feature>
<sequence>MYSVPSRFSTVYPRGSYPARLSLSAERWMPCPSVCTSVEPPELTHPRQGRLGTDTIPQDKGREYHH</sequence>
<protein>
    <submittedName>
        <fullName evidence="2">Uncharacterized protein</fullName>
    </submittedName>
</protein>
<dbReference type="EMBL" id="JAHMHR010000022">
    <property type="protein sequence ID" value="KAK1675233.1"/>
    <property type="molecule type" value="Genomic_DNA"/>
</dbReference>
<dbReference type="GeneID" id="85459525"/>
<feature type="compositionally biased region" description="Basic and acidic residues" evidence="1">
    <location>
        <begin position="57"/>
        <end position="66"/>
    </location>
</feature>
<organism evidence="2 3">
    <name type="scientific">Colletotrichum godetiae</name>
    <dbReference type="NCBI Taxonomy" id="1209918"/>
    <lineage>
        <taxon>Eukaryota</taxon>
        <taxon>Fungi</taxon>
        <taxon>Dikarya</taxon>
        <taxon>Ascomycota</taxon>
        <taxon>Pezizomycotina</taxon>
        <taxon>Sordariomycetes</taxon>
        <taxon>Hypocreomycetidae</taxon>
        <taxon>Glomerellales</taxon>
        <taxon>Glomerellaceae</taxon>
        <taxon>Colletotrichum</taxon>
        <taxon>Colletotrichum acutatum species complex</taxon>
    </lineage>
</organism>
<comment type="caution">
    <text evidence="2">The sequence shown here is derived from an EMBL/GenBank/DDBJ whole genome shotgun (WGS) entry which is preliminary data.</text>
</comment>
<gene>
    <name evidence="2" type="ORF">BDP55DRAFT_664932</name>
</gene>
<evidence type="ECO:0000313" key="3">
    <source>
        <dbReference type="Proteomes" id="UP001224890"/>
    </source>
</evidence>
<reference evidence="2" key="1">
    <citation type="submission" date="2021-06" db="EMBL/GenBank/DDBJ databases">
        <title>Comparative genomics, transcriptomics and evolutionary studies reveal genomic signatures of adaptation to plant cell wall in hemibiotrophic fungi.</title>
        <authorList>
            <consortium name="DOE Joint Genome Institute"/>
            <person name="Baroncelli R."/>
            <person name="Diaz J.F."/>
            <person name="Benocci T."/>
            <person name="Peng M."/>
            <person name="Battaglia E."/>
            <person name="Haridas S."/>
            <person name="Andreopoulos W."/>
            <person name="Labutti K."/>
            <person name="Pangilinan J."/>
            <person name="Floch G.L."/>
            <person name="Makela M.R."/>
            <person name="Henrissat B."/>
            <person name="Grigoriev I.V."/>
            <person name="Crouch J.A."/>
            <person name="De Vries R.P."/>
            <person name="Sukno S.A."/>
            <person name="Thon M.R."/>
        </authorList>
    </citation>
    <scope>NUCLEOTIDE SEQUENCE</scope>
    <source>
        <strain evidence="2">CBS 193.32</strain>
    </source>
</reference>
<name>A0AAJ0EVE1_9PEZI</name>
<dbReference type="RefSeq" id="XP_060429236.1">
    <property type="nucleotide sequence ID" value="XM_060574999.1"/>
</dbReference>